<dbReference type="PANTHER" id="PTHR13504">
    <property type="entry name" value="FIDO DOMAIN-CONTAINING PROTEIN DDB_G0283145"/>
    <property type="match status" value="1"/>
</dbReference>
<feature type="binding site" evidence="2">
    <location>
        <begin position="207"/>
        <end position="208"/>
    </location>
    <ligand>
        <name>ATP</name>
        <dbReference type="ChEBI" id="CHEBI:30616"/>
    </ligand>
</feature>
<evidence type="ECO:0000256" key="3">
    <source>
        <dbReference type="PIRSR" id="PIRSR640198-3"/>
    </source>
</evidence>
<dbReference type="EMBL" id="MSKJ01000014">
    <property type="protein sequence ID" value="OLO44490.1"/>
    <property type="molecule type" value="Genomic_DNA"/>
</dbReference>
<evidence type="ECO:0000313" key="5">
    <source>
        <dbReference type="EMBL" id="OLO44490.1"/>
    </source>
</evidence>
<evidence type="ECO:0000256" key="2">
    <source>
        <dbReference type="PIRSR" id="PIRSR640198-2"/>
    </source>
</evidence>
<dbReference type="PROSITE" id="PS51459">
    <property type="entry name" value="FIDO"/>
    <property type="match status" value="1"/>
</dbReference>
<feature type="site" description="Important for autoinhibition of adenylyltransferase activity" evidence="3">
    <location>
        <position position="44"/>
    </location>
</feature>
<protein>
    <submittedName>
        <fullName evidence="5">Cell filamentation protein Fic</fullName>
    </submittedName>
</protein>
<dbReference type="RefSeq" id="WP_075376757.1">
    <property type="nucleotide sequence ID" value="NZ_MSKJ01000014.1"/>
</dbReference>
<dbReference type="InterPro" id="IPR040198">
    <property type="entry name" value="Fido_containing"/>
</dbReference>
<dbReference type="Pfam" id="PF02661">
    <property type="entry name" value="Fic"/>
    <property type="match status" value="1"/>
</dbReference>
<dbReference type="InterPro" id="IPR003812">
    <property type="entry name" value="Fido"/>
</dbReference>
<comment type="caution">
    <text evidence="5">The sequence shown here is derived from an EMBL/GenBank/DDBJ whole genome shotgun (WGS) entry which is preliminary data.</text>
</comment>
<dbReference type="Proteomes" id="UP000186857">
    <property type="component" value="Unassembled WGS sequence"/>
</dbReference>
<dbReference type="PANTHER" id="PTHR13504:SF38">
    <property type="entry name" value="FIDO DOMAIN-CONTAINING PROTEIN"/>
    <property type="match status" value="1"/>
</dbReference>
<evidence type="ECO:0000256" key="1">
    <source>
        <dbReference type="PIRSR" id="PIRSR640198-1"/>
    </source>
</evidence>
<dbReference type="Gene3D" id="1.10.3290.10">
    <property type="entry name" value="Fido-like domain"/>
    <property type="match status" value="1"/>
</dbReference>
<dbReference type="InterPro" id="IPR036597">
    <property type="entry name" value="Fido-like_dom_sf"/>
</dbReference>
<keyword evidence="2" id="KW-0547">Nucleotide-binding</keyword>
<feature type="binding site" evidence="2">
    <location>
        <begin position="175"/>
        <end position="182"/>
    </location>
    <ligand>
        <name>ATP</name>
        <dbReference type="ChEBI" id="CHEBI:30616"/>
    </ligand>
</feature>
<gene>
    <name evidence="5" type="ORF">BKH29_06590</name>
</gene>
<dbReference type="GO" id="GO:0005524">
    <property type="term" value="F:ATP binding"/>
    <property type="evidence" value="ECO:0007669"/>
    <property type="project" value="UniProtKB-KW"/>
</dbReference>
<feature type="domain" description="Fido" evidence="4">
    <location>
        <begin position="93"/>
        <end position="230"/>
    </location>
</feature>
<organism evidence="5 6">
    <name type="scientific">Actinomyces oris</name>
    <dbReference type="NCBI Taxonomy" id="544580"/>
    <lineage>
        <taxon>Bacteria</taxon>
        <taxon>Bacillati</taxon>
        <taxon>Actinomycetota</taxon>
        <taxon>Actinomycetes</taxon>
        <taxon>Actinomycetales</taxon>
        <taxon>Actinomycetaceae</taxon>
        <taxon>Actinomyces</taxon>
    </lineage>
</organism>
<dbReference type="AlphaFoldDB" id="A0A1Q8V8S3"/>
<reference evidence="5 6" key="1">
    <citation type="submission" date="2016-12" db="EMBL/GenBank/DDBJ databases">
        <title>Genomic Comparison of strains in the 'Actinomyces naeslundii' Group.</title>
        <authorList>
            <person name="Mughal S.R."/>
            <person name="Do T."/>
            <person name="Gilbert S.C."/>
            <person name="Witherden E.A."/>
            <person name="Didelot X."/>
            <person name="Beighton D."/>
        </authorList>
    </citation>
    <scope>NUCLEOTIDE SEQUENCE [LARGE SCALE GENOMIC DNA]</scope>
    <source>
        <strain evidence="5 6">CCUG 33920</strain>
    </source>
</reference>
<accession>A0A1Q8V8S3</accession>
<evidence type="ECO:0000259" key="4">
    <source>
        <dbReference type="PROSITE" id="PS51459"/>
    </source>
</evidence>
<dbReference type="SUPFAM" id="SSF140931">
    <property type="entry name" value="Fic-like"/>
    <property type="match status" value="1"/>
</dbReference>
<proteinExistence type="predicted"/>
<sequence>MTDEYAIDARSFARTLRDQRRTRMKGGLYHLNQVLMAYNSNRIEGSRLDEEQTRFIYETRTITGENVAVDDVVEAVNSFELFDEMIDRLGEPITAETMKDYHRVLKQGTADARRPSFAVGDYKRLPNVVGGRETVAPEHVALAVDDLIARTPASMTFDDIADFHYRFEVIHPFQDGNGRVGRILMFQQCLDNGIMPFIVLDSTKAFYYRGLSEYEQEPGFLRETFRSLQDDYYARFARFVEIVAGEE</sequence>
<keyword evidence="2" id="KW-0067">ATP-binding</keyword>
<name>A0A1Q8V8S3_9ACTO</name>
<feature type="active site" evidence="1">
    <location>
        <position position="171"/>
    </location>
</feature>
<evidence type="ECO:0000313" key="6">
    <source>
        <dbReference type="Proteomes" id="UP000186857"/>
    </source>
</evidence>
<dbReference type="OrthoDB" id="9813719at2"/>